<dbReference type="EMBL" id="KV426017">
    <property type="protein sequence ID" value="KZV91937.1"/>
    <property type="molecule type" value="Genomic_DNA"/>
</dbReference>
<reference evidence="2 3" key="1">
    <citation type="journal article" date="2016" name="Mol. Biol. Evol.">
        <title>Comparative Genomics of Early-Diverging Mushroom-Forming Fungi Provides Insights into the Origins of Lignocellulose Decay Capabilities.</title>
        <authorList>
            <person name="Nagy L.G."/>
            <person name="Riley R."/>
            <person name="Tritt A."/>
            <person name="Adam C."/>
            <person name="Daum C."/>
            <person name="Floudas D."/>
            <person name="Sun H."/>
            <person name="Yadav J.S."/>
            <person name="Pangilinan J."/>
            <person name="Larsson K.H."/>
            <person name="Matsuura K."/>
            <person name="Barry K."/>
            <person name="Labutti K."/>
            <person name="Kuo R."/>
            <person name="Ohm R.A."/>
            <person name="Bhattacharya S.S."/>
            <person name="Shirouzu T."/>
            <person name="Yoshinaga Y."/>
            <person name="Martin F.M."/>
            <person name="Grigoriev I.V."/>
            <person name="Hibbett D.S."/>
        </authorList>
    </citation>
    <scope>NUCLEOTIDE SEQUENCE [LARGE SCALE GENOMIC DNA]</scope>
    <source>
        <strain evidence="2 3">HHB12029</strain>
    </source>
</reference>
<feature type="region of interest" description="Disordered" evidence="1">
    <location>
        <begin position="1"/>
        <end position="34"/>
    </location>
</feature>
<evidence type="ECO:0000313" key="3">
    <source>
        <dbReference type="Proteomes" id="UP000077266"/>
    </source>
</evidence>
<protein>
    <submittedName>
        <fullName evidence="2">Uncharacterized protein</fullName>
    </submittedName>
</protein>
<sequence>MPTSPPGQPVRTKRRQRKTKAQRSPAVAPELAKQPTAAHLQAVAQLSNGLIRALPYLDLSTFTESPAFVVEAPPPPPPPPAKSTPISPSSCWSCSAVHSAKVHHSIPGIDAYAKTIQAVTVDRAEDVEDDESCDGRLLKDIVKNPKLVTLVHPGPPVGPWDAVPLAEHVVLSVKARGYCAHDILSIRIIAKSALQDISYGMFDFETSLTLDDIVVDVQLAADLRKYRIHKSVRLSRKGNDRNETIVRDVEPAQSCAPLRVRKSGKHVEKGERLPEETSPSAEHMIVGMSPSVFSDARRVFRSACEMRHALGSAFSAGDSDSRLHDISSAQSRRLLFDGRATAAARVQNHIGEAQVFLNSKLQLGVEFGLERDGRHG</sequence>
<gene>
    <name evidence="2" type="ORF">EXIGLDRAFT_693179</name>
</gene>
<dbReference type="Proteomes" id="UP000077266">
    <property type="component" value="Unassembled WGS sequence"/>
</dbReference>
<organism evidence="2 3">
    <name type="scientific">Exidia glandulosa HHB12029</name>
    <dbReference type="NCBI Taxonomy" id="1314781"/>
    <lineage>
        <taxon>Eukaryota</taxon>
        <taxon>Fungi</taxon>
        <taxon>Dikarya</taxon>
        <taxon>Basidiomycota</taxon>
        <taxon>Agaricomycotina</taxon>
        <taxon>Agaricomycetes</taxon>
        <taxon>Auriculariales</taxon>
        <taxon>Exidiaceae</taxon>
        <taxon>Exidia</taxon>
    </lineage>
</organism>
<dbReference type="InParanoid" id="A0A165HGK9"/>
<evidence type="ECO:0000256" key="1">
    <source>
        <dbReference type="SAM" id="MobiDB-lite"/>
    </source>
</evidence>
<dbReference type="AlphaFoldDB" id="A0A165HGK9"/>
<feature type="compositionally biased region" description="Basic residues" evidence="1">
    <location>
        <begin position="11"/>
        <end position="21"/>
    </location>
</feature>
<evidence type="ECO:0000313" key="2">
    <source>
        <dbReference type="EMBL" id="KZV91937.1"/>
    </source>
</evidence>
<keyword evidence="3" id="KW-1185">Reference proteome</keyword>
<name>A0A165HGK9_EXIGL</name>
<proteinExistence type="predicted"/>
<accession>A0A165HGK9</accession>